<sequence length="69" mass="7857">MRKQGRHLYGDAPRRLPHVPRKPGMVQPFTAQKNAFLLSKERALCESVRTVDTAALVFAIINTTRKDRP</sequence>
<protein>
    <submittedName>
        <fullName evidence="1">Uncharacterized protein</fullName>
    </submittedName>
</protein>
<organism evidence="1 2">
    <name type="scientific">Kyrpidia spormannii</name>
    <dbReference type="NCBI Taxonomy" id="2055160"/>
    <lineage>
        <taxon>Bacteria</taxon>
        <taxon>Bacillati</taxon>
        <taxon>Bacillota</taxon>
        <taxon>Bacilli</taxon>
        <taxon>Bacillales</taxon>
        <taxon>Alicyclobacillaceae</taxon>
        <taxon>Kyrpidia</taxon>
    </lineage>
</organism>
<accession>A0ACA8ZD05</accession>
<dbReference type="Proteomes" id="UP000501793">
    <property type="component" value="Chromosome"/>
</dbReference>
<dbReference type="EMBL" id="LR792684">
    <property type="protein sequence ID" value="CAB3395540.1"/>
    <property type="molecule type" value="Genomic_DNA"/>
</dbReference>
<gene>
    <name evidence="1" type="ORF">FAVT5_3437</name>
</gene>
<keyword evidence="2" id="KW-1185">Reference proteome</keyword>
<proteinExistence type="predicted"/>
<reference evidence="1" key="1">
    <citation type="submission" date="2020-04" db="EMBL/GenBank/DDBJ databases">
        <authorList>
            <person name="Hogendoorn C."/>
        </authorList>
    </citation>
    <scope>NUCLEOTIDE SEQUENCE</scope>
    <source>
        <strain evidence="1">FAVT5</strain>
    </source>
</reference>
<evidence type="ECO:0000313" key="2">
    <source>
        <dbReference type="Proteomes" id="UP000501793"/>
    </source>
</evidence>
<name>A0ACA8ZD05_9BACL</name>
<evidence type="ECO:0000313" key="1">
    <source>
        <dbReference type="EMBL" id="CAB3395540.1"/>
    </source>
</evidence>